<dbReference type="AlphaFoldDB" id="A0A381SSB3"/>
<name>A0A381SSB3_9ZZZZ</name>
<dbReference type="EMBL" id="UINC01003505">
    <property type="protein sequence ID" value="SVA06915.1"/>
    <property type="molecule type" value="Genomic_DNA"/>
</dbReference>
<sequence>MGKSENEPWTLNLSQLARSEFSQPLAPLYEHRHRLVALDGLSLATAELDSGGNRHDRGWIHAWTGNNADFAARDTRSTSASLDQLVAARIARPDRLPSLELSVDAALEAGRPIAYSLSGVRLPAENTPHRAWERVFGPASSGDAVGQRRRTTLDFAYDEYRNLSSQLDATGRARLESHFGLVERLGYRLEGLATLACDAPARPAAAFEKYDQRFDAFADIIAAAFSCDITRVVSLSLGEMPTAEFGADAISDKVHKGIAHFIYDDAKKHAAMADYLQYHASQVARLVSTLEAIPDTSGGSIMDNTLIAWGSELGDGWHGYRHYCPVLIGGSWAFNTGRYMYWPHETPAEMRVPPQLLVGGSTRFSGLPHQQLLVSVARAMGLDVNHVGLEYVRGQRGDFIDVRGPLEGLAA</sequence>
<dbReference type="Pfam" id="PF07586">
    <property type="entry name" value="HXXSHH"/>
    <property type="match status" value="1"/>
</dbReference>
<evidence type="ECO:0008006" key="2">
    <source>
        <dbReference type="Google" id="ProtNLM"/>
    </source>
</evidence>
<proteinExistence type="predicted"/>
<dbReference type="InterPro" id="IPR011447">
    <property type="entry name" value="DUF1552"/>
</dbReference>
<accession>A0A381SSB3</accession>
<organism evidence="1">
    <name type="scientific">marine metagenome</name>
    <dbReference type="NCBI Taxonomy" id="408172"/>
    <lineage>
        <taxon>unclassified sequences</taxon>
        <taxon>metagenomes</taxon>
        <taxon>ecological metagenomes</taxon>
    </lineage>
</organism>
<gene>
    <name evidence="1" type="ORF">METZ01_LOCUS59769</name>
</gene>
<evidence type="ECO:0000313" key="1">
    <source>
        <dbReference type="EMBL" id="SVA06915.1"/>
    </source>
</evidence>
<reference evidence="1" key="1">
    <citation type="submission" date="2018-05" db="EMBL/GenBank/DDBJ databases">
        <authorList>
            <person name="Lanie J.A."/>
            <person name="Ng W.-L."/>
            <person name="Kazmierczak K.M."/>
            <person name="Andrzejewski T.M."/>
            <person name="Davidsen T.M."/>
            <person name="Wayne K.J."/>
            <person name="Tettelin H."/>
            <person name="Glass J.I."/>
            <person name="Rusch D."/>
            <person name="Podicherti R."/>
            <person name="Tsui H.-C.T."/>
            <person name="Winkler M.E."/>
        </authorList>
    </citation>
    <scope>NUCLEOTIDE SEQUENCE</scope>
</reference>
<protein>
    <recommendedName>
        <fullName evidence="2">DUF1552 domain-containing protein</fullName>
    </recommendedName>
</protein>